<proteinExistence type="predicted"/>
<evidence type="ECO:0000313" key="2">
    <source>
        <dbReference type="EMBL" id="KAA8651357.1"/>
    </source>
</evidence>
<protein>
    <submittedName>
        <fullName evidence="2">Uncharacterized protein</fullName>
    </submittedName>
</protein>
<organism evidence="2 3">
    <name type="scientific">Aspergillus tanneri</name>
    <dbReference type="NCBI Taxonomy" id="1220188"/>
    <lineage>
        <taxon>Eukaryota</taxon>
        <taxon>Fungi</taxon>
        <taxon>Dikarya</taxon>
        <taxon>Ascomycota</taxon>
        <taxon>Pezizomycotina</taxon>
        <taxon>Eurotiomycetes</taxon>
        <taxon>Eurotiomycetidae</taxon>
        <taxon>Eurotiales</taxon>
        <taxon>Aspergillaceae</taxon>
        <taxon>Aspergillus</taxon>
        <taxon>Aspergillus subgen. Circumdati</taxon>
    </lineage>
</organism>
<evidence type="ECO:0000313" key="3">
    <source>
        <dbReference type="Proteomes" id="UP000324241"/>
    </source>
</evidence>
<reference evidence="2 3" key="1">
    <citation type="submission" date="2019-08" db="EMBL/GenBank/DDBJ databases">
        <title>The genome sequence of a newly discovered highly antifungal drug resistant Aspergillus species, Aspergillus tanneri NIH 1004.</title>
        <authorList>
            <person name="Mounaud S."/>
            <person name="Singh I."/>
            <person name="Joardar V."/>
            <person name="Pakala S."/>
            <person name="Pakala S."/>
            <person name="Venepally P."/>
            <person name="Chung J.K."/>
            <person name="Losada L."/>
            <person name="Nierman W.C."/>
        </authorList>
    </citation>
    <scope>NUCLEOTIDE SEQUENCE [LARGE SCALE GENOMIC DNA]</scope>
    <source>
        <strain evidence="2 3">NIH1004</strain>
    </source>
</reference>
<sequence length="119" mass="12612">MHPVTTIVTGLALLSSVIAMGSPDKAPTPGPTPTPGLTPPSINVYVTLTDGISQTITVENGVCKDVKPIEATNYGMNGGIWCRFYSSPACAGTFTERRGSSWFDSAIRIESIKCEHLVL</sequence>
<dbReference type="GeneID" id="54322941"/>
<name>A0A5M9N9W8_9EURO</name>
<comment type="caution">
    <text evidence="2">The sequence shown here is derived from an EMBL/GenBank/DDBJ whole genome shotgun (WGS) entry which is preliminary data.</text>
</comment>
<gene>
    <name evidence="2" type="ORF">ATNIH1004_000239</name>
</gene>
<dbReference type="Proteomes" id="UP000324241">
    <property type="component" value="Unassembled WGS sequence"/>
</dbReference>
<accession>A0A5M9N9W8</accession>
<evidence type="ECO:0000256" key="1">
    <source>
        <dbReference type="SAM" id="SignalP"/>
    </source>
</evidence>
<keyword evidence="1" id="KW-0732">Signal</keyword>
<feature type="signal peptide" evidence="1">
    <location>
        <begin position="1"/>
        <end position="19"/>
    </location>
</feature>
<dbReference type="EMBL" id="QUQM01000002">
    <property type="protein sequence ID" value="KAA8651357.1"/>
    <property type="molecule type" value="Genomic_DNA"/>
</dbReference>
<dbReference type="AlphaFoldDB" id="A0A5M9N9W8"/>
<dbReference type="VEuPathDB" id="FungiDB:EYZ11_000927"/>
<dbReference type="RefSeq" id="XP_033430718.1">
    <property type="nucleotide sequence ID" value="XM_033564961.1"/>
</dbReference>
<feature type="chain" id="PRO_5024361440" evidence="1">
    <location>
        <begin position="20"/>
        <end position="119"/>
    </location>
</feature>